<evidence type="ECO:0000313" key="4">
    <source>
        <dbReference type="Proteomes" id="UP000051164"/>
    </source>
</evidence>
<sequence>MSKDIFNEVSDNDISSSDFLSSPAKVTETDTDWVINMNLNKVPSGAHIGIPFIATLKPGKIHNNKDYKVPSEYYDSKNTLLFKTDDFAIHTQTTDPTSYGPGVSEDLDASDWDSNDALKAATDVSVNGSGFNYYDYLPSLHYTNHSEPGDYTVSVKLPAGYKVPSGGAGNWTYDAAKNTLTQKVTLDTTNATSSDSIQSLGSFTLTVPKGYKAGTSVELPTTTTGPNGDVSTNSYYLNLDKTYVNPPTPDYFYPYAGKSMKFQDIGSSSDVNRIKSSTPVVSTLQPMRYYNSNGTSKTPSSMALSSVEDNPQFDYPTNEISFVDSSSISSSKQDELNDNTVTGTYMDGSTQKKVTLGSVQFGKPLKYNEQNYTNITVTFKSPVDLSLNELENVELQITGHMTDDTINAFKKSNNTQRDYDNAMTATFTKTKLSSYTGSLSTDGYVYLNQDMPTIGYYDYDSDGNGLSLSGQNDQNGTVQMLGGKPLIAQMGVYAYNNGSDKLQPKDGKVVFIVPDGISYDSKDTADVQNLKNIKTVQNYAGSGKTAVIGDITNPSSFETSSGTINYQVPLTDDGSMISGSYNIQSFFVFTNNNGKPGNMTDFQVDSNAKRTADTYGIYSSTNNKDNVISDTKDFTYLPDRKLVMVNKVKVFDPETNAWSEPVRNTGDNAFIGDKLEYVDTMSNDGLSPYTYLDVVGVLPYPGDEKIDGSRGSNVQMHITGPIKLDTDGYTVSYSTAKPDKTLLNNYKATFTSDVSKWTASDWNKVTMIRITSKSGTVLNINQTVNFTYPSVVPSVAKDSSIANKATGINTFIVRTSDHDVNLLESKSATVNIKQPYVPVNLQFWTKDQDGTEHQIATAKQFADQKIGSKFTKNAADFPIDHYIPVDSKDHTITVSRNANNNVLKLWYKAKPNDATVKGVVKFQDMSGNSLAKDVAFSGTTGYRYDVNTIDAVKTASKKILGEGYFLSATVGAPTGIFALGKPVKVIFKYDKHVTPPNPNPKPKPNPNPNPNPTPNPTPTPTPTPVPGPNEPDNVAKKNEAVYALKKVYLYQKPTFKKSQRKASYVSKPRVYRPMFVVTGYARSANGILRYKVRDVNHLTKNRHKTGYITARWAYIRPVYYQSKHKTITVINPRGVNEYKKANLTGKVRNFKQGKVLKVKKFIHHNLTTRYVLTNGHYITGNRKLIKMGKTHFPKYVKAKKAVNRYKTVNLHHKNKHYKKGKVFKVYRIDYSHANSVTKHGTMRYRVAGGYIAANPKFMKTVK</sequence>
<reference evidence="3 4" key="1">
    <citation type="journal article" date="2015" name="Genome Announc.">
        <title>Expanding the biotechnology potential of lactobacilli through comparative genomics of 213 strains and associated genera.</title>
        <authorList>
            <person name="Sun Z."/>
            <person name="Harris H.M."/>
            <person name="McCann A."/>
            <person name="Guo C."/>
            <person name="Argimon S."/>
            <person name="Zhang W."/>
            <person name="Yang X."/>
            <person name="Jeffery I.B."/>
            <person name="Cooney J.C."/>
            <person name="Kagawa T.F."/>
            <person name="Liu W."/>
            <person name="Song Y."/>
            <person name="Salvetti E."/>
            <person name="Wrobel A."/>
            <person name="Rasinkangas P."/>
            <person name="Parkhill J."/>
            <person name="Rea M.C."/>
            <person name="O'Sullivan O."/>
            <person name="Ritari J."/>
            <person name="Douillard F.P."/>
            <person name="Paul Ross R."/>
            <person name="Yang R."/>
            <person name="Briner A.E."/>
            <person name="Felis G.E."/>
            <person name="de Vos W.M."/>
            <person name="Barrangou R."/>
            <person name="Klaenhammer T.R."/>
            <person name="Caufield P.W."/>
            <person name="Cui Y."/>
            <person name="Zhang H."/>
            <person name="O'Toole P.W."/>
        </authorList>
    </citation>
    <scope>NUCLEOTIDE SEQUENCE [LARGE SCALE GENOMIC DNA]</scope>
    <source>
        <strain evidence="3 4">DSM 20587</strain>
    </source>
</reference>
<dbReference type="RefSeq" id="WP_056982766.1">
    <property type="nucleotide sequence ID" value="NZ_AYYV01000070.1"/>
</dbReference>
<dbReference type="AlphaFoldDB" id="A0A8E1RJE6"/>
<comment type="caution">
    <text evidence="3">The sequence shown here is derived from an EMBL/GenBank/DDBJ whole genome shotgun (WGS) entry which is preliminary data.</text>
</comment>
<organism evidence="3 4">
    <name type="scientific">Lentilactobacillus kefiri DSM 20587 = JCM 5818</name>
    <dbReference type="NCBI Taxonomy" id="1423764"/>
    <lineage>
        <taxon>Bacteria</taxon>
        <taxon>Bacillati</taxon>
        <taxon>Bacillota</taxon>
        <taxon>Bacilli</taxon>
        <taxon>Lactobacillales</taxon>
        <taxon>Lactobacillaceae</taxon>
        <taxon>Lentilactobacillus</taxon>
    </lineage>
</organism>
<dbReference type="InterPro" id="IPR044081">
    <property type="entry name" value="DUF5776"/>
</dbReference>
<feature type="domain" description="DUF5776" evidence="2">
    <location>
        <begin position="1193"/>
        <end position="1257"/>
    </location>
</feature>
<dbReference type="EMBL" id="AYYV01000070">
    <property type="protein sequence ID" value="KRM50400.1"/>
    <property type="molecule type" value="Genomic_DNA"/>
</dbReference>
<proteinExistence type="predicted"/>
<dbReference type="GeneID" id="71568261"/>
<protein>
    <recommendedName>
        <fullName evidence="2">DUF5776 domain-containing protein</fullName>
    </recommendedName>
</protein>
<evidence type="ECO:0000313" key="3">
    <source>
        <dbReference type="EMBL" id="KRM50400.1"/>
    </source>
</evidence>
<dbReference type="Proteomes" id="UP000051164">
    <property type="component" value="Unassembled WGS sequence"/>
</dbReference>
<accession>A0A8E1RJE6</accession>
<feature type="domain" description="DUF5776" evidence="2">
    <location>
        <begin position="1119"/>
        <end position="1185"/>
    </location>
</feature>
<gene>
    <name evidence="3" type="ORF">FC95_GL002037</name>
</gene>
<evidence type="ECO:0000256" key="1">
    <source>
        <dbReference type="SAM" id="MobiDB-lite"/>
    </source>
</evidence>
<name>A0A8E1RJE6_LENKE</name>
<feature type="region of interest" description="Disordered" evidence="1">
    <location>
        <begin position="992"/>
        <end position="1034"/>
    </location>
</feature>
<feature type="compositionally biased region" description="Pro residues" evidence="1">
    <location>
        <begin position="995"/>
        <end position="1029"/>
    </location>
</feature>
<dbReference type="Pfam" id="PF19087">
    <property type="entry name" value="DUF5776"/>
    <property type="match status" value="2"/>
</dbReference>
<feature type="region of interest" description="Disordered" evidence="1">
    <location>
        <begin position="1"/>
        <end position="21"/>
    </location>
</feature>
<evidence type="ECO:0000259" key="2">
    <source>
        <dbReference type="Pfam" id="PF19087"/>
    </source>
</evidence>